<evidence type="ECO:0000256" key="5">
    <source>
        <dbReference type="ARBA" id="ARBA00022898"/>
    </source>
</evidence>
<keyword evidence="6" id="KW-0456">Lyase</keyword>
<dbReference type="CDD" id="cd01562">
    <property type="entry name" value="Thr-dehyd"/>
    <property type="match status" value="1"/>
</dbReference>
<dbReference type="SUPFAM" id="SSF53686">
    <property type="entry name" value="Tryptophan synthase beta subunit-like PLP-dependent enzymes"/>
    <property type="match status" value="1"/>
</dbReference>
<evidence type="ECO:0000256" key="7">
    <source>
        <dbReference type="ARBA" id="ARBA00025527"/>
    </source>
</evidence>
<dbReference type="AlphaFoldDB" id="A0A172UNJ2"/>
<dbReference type="Gene3D" id="3.40.50.1100">
    <property type="match status" value="2"/>
</dbReference>
<dbReference type="PANTHER" id="PTHR48078:SF6">
    <property type="entry name" value="L-THREONINE DEHYDRATASE CATABOLIC TDCB"/>
    <property type="match status" value="1"/>
</dbReference>
<comment type="cofactor">
    <cofactor evidence="2">
        <name>pyridoxal 5'-phosphate</name>
        <dbReference type="ChEBI" id="CHEBI:597326"/>
    </cofactor>
</comment>
<feature type="domain" description="Tryptophan synthase beta chain-like PALP" evidence="9">
    <location>
        <begin position="22"/>
        <end position="304"/>
    </location>
</feature>
<protein>
    <recommendedName>
        <fullName evidence="4">threonine ammonia-lyase</fullName>
        <ecNumber evidence="4">4.3.1.19</ecNumber>
    </recommendedName>
    <alternativeName>
        <fullName evidence="8">Threonine deaminase</fullName>
    </alternativeName>
</protein>
<dbReference type="RefSeq" id="WP_067996961.1">
    <property type="nucleotide sequence ID" value="NZ_CP015596.1"/>
</dbReference>
<evidence type="ECO:0000256" key="2">
    <source>
        <dbReference type="ARBA" id="ARBA00001933"/>
    </source>
</evidence>
<name>A0A172UNJ2_9MYCO</name>
<organism evidence="10 11">
    <name type="scientific">Mycobacterium adipatum</name>
    <dbReference type="NCBI Taxonomy" id="1682113"/>
    <lineage>
        <taxon>Bacteria</taxon>
        <taxon>Bacillati</taxon>
        <taxon>Actinomycetota</taxon>
        <taxon>Actinomycetes</taxon>
        <taxon>Mycobacteriales</taxon>
        <taxon>Mycobacteriaceae</taxon>
        <taxon>Mycobacterium</taxon>
    </lineage>
</organism>
<dbReference type="KEGG" id="madi:A7U43_15535"/>
<dbReference type="Proteomes" id="UP000077143">
    <property type="component" value="Chromosome"/>
</dbReference>
<dbReference type="InterPro" id="IPR036052">
    <property type="entry name" value="TrpB-like_PALP_sf"/>
</dbReference>
<evidence type="ECO:0000313" key="10">
    <source>
        <dbReference type="EMBL" id="ANE80538.1"/>
    </source>
</evidence>
<proteinExistence type="inferred from homology"/>
<evidence type="ECO:0000256" key="4">
    <source>
        <dbReference type="ARBA" id="ARBA00012096"/>
    </source>
</evidence>
<evidence type="ECO:0000256" key="8">
    <source>
        <dbReference type="ARBA" id="ARBA00031427"/>
    </source>
</evidence>
<keyword evidence="11" id="KW-1185">Reference proteome</keyword>
<dbReference type="InterPro" id="IPR001926">
    <property type="entry name" value="TrpB-like_PALP"/>
</dbReference>
<gene>
    <name evidence="10" type="ORF">A7U43_15535</name>
</gene>
<accession>A0A172UNJ2</accession>
<dbReference type="EC" id="4.3.1.19" evidence="4"/>
<evidence type="ECO:0000256" key="6">
    <source>
        <dbReference type="ARBA" id="ARBA00023239"/>
    </source>
</evidence>
<keyword evidence="5" id="KW-0663">Pyridoxal phosphate</keyword>
<dbReference type="GO" id="GO:0004794">
    <property type="term" value="F:threonine deaminase activity"/>
    <property type="evidence" value="ECO:0007669"/>
    <property type="project" value="UniProtKB-EC"/>
</dbReference>
<reference evidence="10 11" key="1">
    <citation type="submission" date="2016-05" db="EMBL/GenBank/DDBJ databases">
        <title>Complete genome sequence of a phthalic acid esters degrading Mycobacterium sp. YC-RL4.</title>
        <authorList>
            <person name="Ren L."/>
            <person name="Fan S."/>
            <person name="Ruth N."/>
            <person name="Jia Y."/>
            <person name="Wang J."/>
            <person name="Qiao C."/>
        </authorList>
    </citation>
    <scope>NUCLEOTIDE SEQUENCE [LARGE SCALE GENOMIC DNA]</scope>
    <source>
        <strain evidence="10 11">YC-RL4</strain>
    </source>
</reference>
<dbReference type="FunFam" id="3.40.50.1100:FF:000005">
    <property type="entry name" value="Threonine dehydratase catabolic"/>
    <property type="match status" value="1"/>
</dbReference>
<evidence type="ECO:0000256" key="3">
    <source>
        <dbReference type="ARBA" id="ARBA00010869"/>
    </source>
</evidence>
<dbReference type="InterPro" id="IPR050147">
    <property type="entry name" value="Ser/Thr_Dehydratase"/>
</dbReference>
<dbReference type="OrthoDB" id="9811476at2"/>
<comment type="function">
    <text evidence="7">Catalyzes the anaerobic formation of alpha-ketobutyrate and ammonia from threonine in a two-step reaction. The first step involved a dehydration of threonine and a production of enamine intermediates (aminocrotonate), which tautomerizes to its imine form (iminobutyrate). Both intermediates are unstable and short-lived. The second step is the nonenzymatic hydrolysis of the enamine/imine intermediates to form 2-ketobutyrate and free ammonia. In the low water environment of the cell, the second step is accelerated by RidA.</text>
</comment>
<dbReference type="Pfam" id="PF00291">
    <property type="entry name" value="PALP"/>
    <property type="match status" value="1"/>
</dbReference>
<dbReference type="GO" id="GO:0006565">
    <property type="term" value="P:L-serine catabolic process"/>
    <property type="evidence" value="ECO:0007669"/>
    <property type="project" value="TreeGrafter"/>
</dbReference>
<dbReference type="GO" id="GO:0003941">
    <property type="term" value="F:L-serine ammonia-lyase activity"/>
    <property type="evidence" value="ECO:0007669"/>
    <property type="project" value="TreeGrafter"/>
</dbReference>
<comment type="similarity">
    <text evidence="3">Belongs to the serine/threonine dehydratase family.</text>
</comment>
<dbReference type="EMBL" id="CP015596">
    <property type="protein sequence ID" value="ANE80538.1"/>
    <property type="molecule type" value="Genomic_DNA"/>
</dbReference>
<sequence length="328" mass="34389">MSAPTLVTVDDVRAAADRLRGSIMRTPLIPAPWADPQRPLWIKPESLQVIGAFKVRGALNAIGRIDPDVRTRGVVAYSSGNHAQAVAYAAARFGIDAHIVMPEETPAVKVARTREHGARVVLCGAGRREAVAAQLVEETGATLVPPFDHPDVIAGQGTIGLEIAEDLPDVGTVLIPVSGGGLASGIGTAIRALCPDARIYGVEPELAADTAAGLRRGSRVSMSIEDRNRTIADGLRSQPSELTFAHLQHVLTDVLTVSEGQIRSAVAELAIRARLVSEPSGAVALAAYRHHRLPPGKTVIILSGGNIEADLLAQIVAQSPEVGVHQGN</sequence>
<dbReference type="GO" id="GO:0009097">
    <property type="term" value="P:isoleucine biosynthetic process"/>
    <property type="evidence" value="ECO:0007669"/>
    <property type="project" value="TreeGrafter"/>
</dbReference>
<dbReference type="PANTHER" id="PTHR48078">
    <property type="entry name" value="THREONINE DEHYDRATASE, MITOCHONDRIAL-RELATED"/>
    <property type="match status" value="1"/>
</dbReference>
<comment type="catalytic activity">
    <reaction evidence="1">
        <text>L-threonine = 2-oxobutanoate + NH4(+)</text>
        <dbReference type="Rhea" id="RHEA:22108"/>
        <dbReference type="ChEBI" id="CHEBI:16763"/>
        <dbReference type="ChEBI" id="CHEBI:28938"/>
        <dbReference type="ChEBI" id="CHEBI:57926"/>
        <dbReference type="EC" id="4.3.1.19"/>
    </reaction>
</comment>
<evidence type="ECO:0000259" key="9">
    <source>
        <dbReference type="Pfam" id="PF00291"/>
    </source>
</evidence>
<evidence type="ECO:0000313" key="11">
    <source>
        <dbReference type="Proteomes" id="UP000077143"/>
    </source>
</evidence>
<evidence type="ECO:0000256" key="1">
    <source>
        <dbReference type="ARBA" id="ARBA00001274"/>
    </source>
</evidence>
<dbReference type="GO" id="GO:0006567">
    <property type="term" value="P:L-threonine catabolic process"/>
    <property type="evidence" value="ECO:0007669"/>
    <property type="project" value="TreeGrafter"/>
</dbReference>
<dbReference type="STRING" id="1682113.A7U43_15535"/>